<organism evidence="1">
    <name type="scientific">Polynucleobacter sp. UK-FUSCHL-C3</name>
    <dbReference type="NCBI Taxonomy" id="2955208"/>
    <lineage>
        <taxon>Bacteria</taxon>
        <taxon>Pseudomonadati</taxon>
        <taxon>Pseudomonadota</taxon>
        <taxon>Betaproteobacteria</taxon>
        <taxon>Burkholderiales</taxon>
        <taxon>Burkholderiaceae</taxon>
        <taxon>Polynucleobacter</taxon>
    </lineage>
</organism>
<dbReference type="GO" id="GO:0004497">
    <property type="term" value="F:monooxygenase activity"/>
    <property type="evidence" value="ECO:0007669"/>
    <property type="project" value="UniProtKB-KW"/>
</dbReference>
<accession>A0AAU8A1D3</accession>
<dbReference type="RefSeq" id="WP_353438247.1">
    <property type="nucleotide sequence ID" value="NZ_CP099959.1"/>
</dbReference>
<dbReference type="EMBL" id="CP099959">
    <property type="protein sequence ID" value="XCC57217.1"/>
    <property type="molecule type" value="Genomic_DNA"/>
</dbReference>
<evidence type="ECO:0000313" key="1">
    <source>
        <dbReference type="EMBL" id="XCC57217.1"/>
    </source>
</evidence>
<dbReference type="InterPro" id="IPR049574">
    <property type="entry name" value="CrtA-like"/>
</dbReference>
<gene>
    <name evidence="1" type="ORF">NKE59_06895</name>
</gene>
<proteinExistence type="predicted"/>
<keyword evidence="1" id="KW-0503">Monooxygenase</keyword>
<dbReference type="CDD" id="cd21650">
    <property type="entry name" value="CrtA-like"/>
    <property type="match status" value="1"/>
</dbReference>
<sequence length="228" mass="25041">MSNQVAVMALVNIKPQAKYSGIARLMFNRFSLYRPQGLLLQKHMGSGKNGGFLISPSGTHQGLFCLFEGLEQANRFMHESPLLDWYRSHASELFTVKLRAYSVKGRWSGHQLQESTSPPTSGPIASLTRASIKPTRALSFWSKAPSAQTDLQQSAGCLISAGIGEAPVLRQATFTIWNSQAAMDAYARSGAHLTAIKAAMQGNYFSESMFARFQPFDAEGSWKGRTLD</sequence>
<keyword evidence="1" id="KW-0560">Oxidoreductase</keyword>
<protein>
    <submittedName>
        <fullName evidence="1">Spheroidene monooxygenase</fullName>
    </submittedName>
</protein>
<reference evidence="1" key="1">
    <citation type="submission" date="2022-06" db="EMBL/GenBank/DDBJ databases">
        <title>New Polynucleobacter species.</title>
        <authorList>
            <person name="Hahn M.W."/>
        </authorList>
    </citation>
    <scope>NUCLEOTIDE SEQUENCE</scope>
    <source>
        <strain evidence="1">UK-FUSCHL-C3</strain>
    </source>
</reference>
<dbReference type="AlphaFoldDB" id="A0AAU8A1D3"/>
<name>A0AAU8A1D3_9BURK</name>